<keyword evidence="7" id="KW-0012">Acyltransferase</keyword>
<feature type="domain" description="AB hydrolase-1" evidence="15">
    <location>
        <begin position="93"/>
        <end position="197"/>
    </location>
</feature>
<proteinExistence type="inferred from homology"/>
<keyword evidence="5" id="KW-0808">Transferase</keyword>
<evidence type="ECO:0000259" key="15">
    <source>
        <dbReference type="Pfam" id="PF00561"/>
    </source>
</evidence>
<keyword evidence="3" id="KW-0963">Cytoplasm</keyword>
<comment type="subunit">
    <text evidence="9">May interact with TAF1.</text>
</comment>
<dbReference type="PANTHER" id="PTHR46197:SF2">
    <property type="entry name" value="PROTEIN-LYSINE DEACYLASE ABHD14B-RELATED"/>
    <property type="match status" value="1"/>
</dbReference>
<evidence type="ECO:0000313" key="17">
    <source>
        <dbReference type="Proteomes" id="UP000694388"/>
    </source>
</evidence>
<evidence type="ECO:0000256" key="1">
    <source>
        <dbReference type="ARBA" id="ARBA00004123"/>
    </source>
</evidence>
<evidence type="ECO:0000256" key="5">
    <source>
        <dbReference type="ARBA" id="ARBA00022679"/>
    </source>
</evidence>
<evidence type="ECO:0000256" key="7">
    <source>
        <dbReference type="ARBA" id="ARBA00023315"/>
    </source>
</evidence>
<dbReference type="GO" id="GO:0045944">
    <property type="term" value="P:positive regulation of transcription by RNA polymerase II"/>
    <property type="evidence" value="ECO:0007669"/>
    <property type="project" value="TreeGrafter"/>
</dbReference>
<dbReference type="Gene3D" id="3.40.50.1820">
    <property type="entry name" value="alpha/beta hydrolase"/>
    <property type="match status" value="1"/>
</dbReference>
<dbReference type="GeneTree" id="ENSGT00940000159388"/>
<evidence type="ECO:0000256" key="12">
    <source>
        <dbReference type="ARBA" id="ARBA00045947"/>
    </source>
</evidence>
<accession>A0A8C4Q8E4</accession>
<keyword evidence="4" id="KW-0597">Phosphoprotein</keyword>
<evidence type="ECO:0000256" key="3">
    <source>
        <dbReference type="ARBA" id="ARBA00022490"/>
    </source>
</evidence>
<evidence type="ECO:0000256" key="11">
    <source>
        <dbReference type="ARBA" id="ARBA00043029"/>
    </source>
</evidence>
<dbReference type="FunFam" id="3.40.50.1820:FF:000077">
    <property type="entry name" value="Abhydrolase domain containing 14B"/>
    <property type="match status" value="1"/>
</dbReference>
<evidence type="ECO:0000256" key="4">
    <source>
        <dbReference type="ARBA" id="ARBA00022553"/>
    </source>
</evidence>
<dbReference type="PANTHER" id="PTHR46197">
    <property type="entry name" value="PROTEIN ABHD14B-LIKE"/>
    <property type="match status" value="1"/>
</dbReference>
<dbReference type="Proteomes" id="UP000694388">
    <property type="component" value="Unplaced"/>
</dbReference>
<evidence type="ECO:0000256" key="10">
    <source>
        <dbReference type="ARBA" id="ARBA00041074"/>
    </source>
</evidence>
<name>A0A8C4Q8E4_EPTBU</name>
<dbReference type="GO" id="GO:0005737">
    <property type="term" value="C:cytoplasm"/>
    <property type="evidence" value="ECO:0007669"/>
    <property type="project" value="UniProtKB-SubCell"/>
</dbReference>
<evidence type="ECO:0000256" key="8">
    <source>
        <dbReference type="ARBA" id="ARBA00037942"/>
    </source>
</evidence>
<sequence>MACESLEEGSRFTRSAKTREHSPLLSWQPQTAIDNGPPGFFKLFSNLKRLNNLRRMDVKMADPVKYSEGHVAIGGKSIFWREVAPVNGNSHFPILLLHGMKFSSETWQNLSTLQNLANAGYRAVAIDLPGYGRSQNTPPEVALEELASSEFLKVVVEALELMSCVIISPSMSGMYSLPFLLDHHDLVRGFVPVAPICTQMFSASDYEKIVIPTLIVYGSLDSPLGTLSFGNLKQLPNSSVVCMEGAGHACYLDKPEEWNSALLSFLRRLH</sequence>
<comment type="catalytic activity">
    <reaction evidence="13">
        <text>L-lysyl-[protein] + acetyl-CoA = N(6)-acetyl-L-lysyl-[protein] + CoA + H(+)</text>
        <dbReference type="Rhea" id="RHEA:45948"/>
        <dbReference type="Rhea" id="RHEA-COMP:9752"/>
        <dbReference type="Rhea" id="RHEA-COMP:10731"/>
        <dbReference type="ChEBI" id="CHEBI:15378"/>
        <dbReference type="ChEBI" id="CHEBI:29969"/>
        <dbReference type="ChEBI" id="CHEBI:57287"/>
        <dbReference type="ChEBI" id="CHEBI:57288"/>
        <dbReference type="ChEBI" id="CHEBI:61930"/>
    </reaction>
    <physiologicalReaction direction="right-to-left" evidence="13">
        <dbReference type="Rhea" id="RHEA:45950"/>
    </physiologicalReaction>
</comment>
<evidence type="ECO:0000256" key="14">
    <source>
        <dbReference type="SAM" id="MobiDB-lite"/>
    </source>
</evidence>
<dbReference type="Ensembl" id="ENSEBUT00000011907.1">
    <property type="protein sequence ID" value="ENSEBUP00000011340.1"/>
    <property type="gene ID" value="ENSEBUG00000007287.1"/>
</dbReference>
<dbReference type="SUPFAM" id="SSF53474">
    <property type="entry name" value="alpha/beta-Hydrolases"/>
    <property type="match status" value="1"/>
</dbReference>
<comment type="similarity">
    <text evidence="8">Belongs to the AB hydrolase superfamily. ABHD14 family.</text>
</comment>
<evidence type="ECO:0000256" key="6">
    <source>
        <dbReference type="ARBA" id="ARBA00023242"/>
    </source>
</evidence>
<evidence type="ECO:0000256" key="2">
    <source>
        <dbReference type="ARBA" id="ARBA00004496"/>
    </source>
</evidence>
<dbReference type="InterPro" id="IPR000073">
    <property type="entry name" value="AB_hydrolase_1"/>
</dbReference>
<reference evidence="16" key="2">
    <citation type="submission" date="2025-09" db="UniProtKB">
        <authorList>
            <consortium name="Ensembl"/>
        </authorList>
    </citation>
    <scope>IDENTIFICATION</scope>
</reference>
<dbReference type="AlphaFoldDB" id="A0A8C4Q8E4"/>
<dbReference type="GO" id="GO:0016787">
    <property type="term" value="F:hydrolase activity"/>
    <property type="evidence" value="ECO:0007669"/>
    <property type="project" value="TreeGrafter"/>
</dbReference>
<evidence type="ECO:0000256" key="9">
    <source>
        <dbReference type="ARBA" id="ARBA00038705"/>
    </source>
</evidence>
<evidence type="ECO:0000313" key="16">
    <source>
        <dbReference type="Ensembl" id="ENSEBUP00000011340.1"/>
    </source>
</evidence>
<comment type="subcellular location">
    <subcellularLocation>
        <location evidence="2">Cytoplasm</location>
    </subcellularLocation>
    <subcellularLocation>
        <location evidence="1">Nucleus</location>
    </subcellularLocation>
</comment>
<evidence type="ECO:0000256" key="13">
    <source>
        <dbReference type="ARBA" id="ARBA00049262"/>
    </source>
</evidence>
<dbReference type="Pfam" id="PF00561">
    <property type="entry name" value="Abhydrolase_1"/>
    <property type="match status" value="1"/>
</dbReference>
<comment type="function">
    <text evidence="12">Acts as an atypical protein-lysine deacetylase in vitro. Catalyzes the deacetylation of lysine residues using CoA as substrate, generating acetyl-CoA and the free amine of protein-lysine residues. Additional experiments are however required to confirm the protein-lysine deacetylase activity in vivo. Has hydrolase activity towards various surrogate p-nitrophenyl (pNp) substrates, such as pNp-butyrate, pNp-acetate and pNp-octanoate in vitro, with a strong preference for pNp-acetate. May activate transcription.</text>
</comment>
<organism evidence="16 17">
    <name type="scientific">Eptatretus burgeri</name>
    <name type="common">Inshore hagfish</name>
    <dbReference type="NCBI Taxonomy" id="7764"/>
    <lineage>
        <taxon>Eukaryota</taxon>
        <taxon>Metazoa</taxon>
        <taxon>Chordata</taxon>
        <taxon>Craniata</taxon>
        <taxon>Vertebrata</taxon>
        <taxon>Cyclostomata</taxon>
        <taxon>Myxini</taxon>
        <taxon>Myxiniformes</taxon>
        <taxon>Myxinidae</taxon>
        <taxon>Eptatretinae</taxon>
        <taxon>Eptatretus</taxon>
    </lineage>
</organism>
<reference evidence="16" key="1">
    <citation type="submission" date="2025-08" db="UniProtKB">
        <authorList>
            <consortium name="Ensembl"/>
        </authorList>
    </citation>
    <scope>IDENTIFICATION</scope>
</reference>
<dbReference type="GO" id="GO:0016746">
    <property type="term" value="F:acyltransferase activity"/>
    <property type="evidence" value="ECO:0007669"/>
    <property type="project" value="UniProtKB-KW"/>
</dbReference>
<protein>
    <recommendedName>
        <fullName evidence="10">Putative protein-lysine deacylase ABHD14B</fullName>
    </recommendedName>
    <alternativeName>
        <fullName evidence="11">Alpha/beta hydrolase domain-containing protein 14B</fullName>
    </alternativeName>
</protein>
<feature type="region of interest" description="Disordered" evidence="14">
    <location>
        <begin position="1"/>
        <end position="29"/>
    </location>
</feature>
<dbReference type="GO" id="GO:0005634">
    <property type="term" value="C:nucleus"/>
    <property type="evidence" value="ECO:0007669"/>
    <property type="project" value="UniProtKB-SubCell"/>
</dbReference>
<dbReference type="InterPro" id="IPR029058">
    <property type="entry name" value="AB_hydrolase_fold"/>
</dbReference>
<keyword evidence="17" id="KW-1185">Reference proteome</keyword>
<keyword evidence="6" id="KW-0539">Nucleus</keyword>